<dbReference type="AlphaFoldDB" id="A0A5B8T5P4"/>
<dbReference type="InterPro" id="IPR015046">
    <property type="entry name" value="LciA_Immunity-like"/>
</dbReference>
<evidence type="ECO:0000256" key="4">
    <source>
        <dbReference type="ARBA" id="ARBA00048782"/>
    </source>
</evidence>
<dbReference type="Gene3D" id="3.30.1060.10">
    <property type="entry name" value="Peptide methionine sulphoxide reductase MsrA"/>
    <property type="match status" value="1"/>
</dbReference>
<accession>A0A5B8T5P4</accession>
<reference evidence="7 8" key="1">
    <citation type="submission" date="2019-06" db="EMBL/GenBank/DDBJ databases">
        <title>Genome analyses of bacteria isolated from kimchi.</title>
        <authorList>
            <person name="Lee S."/>
            <person name="Ahn S."/>
            <person name="Roh S."/>
        </authorList>
    </citation>
    <scope>NUCLEOTIDE SEQUENCE [LARGE SCALE GENOMIC DNA]</scope>
    <source>
        <strain evidence="7 8">CBA3630</strain>
    </source>
</reference>
<dbReference type="Pfam" id="PF08951">
    <property type="entry name" value="EntA_Immun"/>
    <property type="match status" value="1"/>
</dbReference>
<evidence type="ECO:0000313" key="8">
    <source>
        <dbReference type="Proteomes" id="UP000321296"/>
    </source>
</evidence>
<dbReference type="CDD" id="cd21059">
    <property type="entry name" value="LciA-like"/>
    <property type="match status" value="1"/>
</dbReference>
<keyword evidence="2 5" id="KW-0560">Oxidoreductase</keyword>
<evidence type="ECO:0000256" key="3">
    <source>
        <dbReference type="ARBA" id="ARBA00047806"/>
    </source>
</evidence>
<dbReference type="PANTHER" id="PTHR43774">
    <property type="entry name" value="PEPTIDE METHIONINE SULFOXIDE REDUCTASE"/>
    <property type="match status" value="1"/>
</dbReference>
<evidence type="ECO:0000256" key="1">
    <source>
        <dbReference type="ARBA" id="ARBA00005591"/>
    </source>
</evidence>
<proteinExistence type="inferred from homology"/>
<name>A0A5B8T5P4_LEUPS</name>
<dbReference type="EC" id="1.8.4.11" evidence="5"/>
<comment type="catalytic activity">
    <reaction evidence="3 5">
        <text>L-methionyl-[protein] + [thioredoxin]-disulfide + H2O = L-methionyl-(S)-S-oxide-[protein] + [thioredoxin]-dithiol</text>
        <dbReference type="Rhea" id="RHEA:14217"/>
        <dbReference type="Rhea" id="RHEA-COMP:10698"/>
        <dbReference type="Rhea" id="RHEA-COMP:10700"/>
        <dbReference type="Rhea" id="RHEA-COMP:12313"/>
        <dbReference type="Rhea" id="RHEA-COMP:12315"/>
        <dbReference type="ChEBI" id="CHEBI:15377"/>
        <dbReference type="ChEBI" id="CHEBI:16044"/>
        <dbReference type="ChEBI" id="CHEBI:29950"/>
        <dbReference type="ChEBI" id="CHEBI:44120"/>
        <dbReference type="ChEBI" id="CHEBI:50058"/>
        <dbReference type="EC" id="1.8.4.11"/>
    </reaction>
</comment>
<sequence length="276" mass="32420">MITQADDLVWQQIYNLILNPRTREWERQVLVETKDNVNGFSLNTQLDQLKSELKPLAVRRNLTPDVMDFYLSITGEKQIDTRDKMSRHYQADLPYQERAIFAGGCFWCMVEPFDKLPGIIDVISGYTGGLIAHPSYDEVFSQITGHIESVEIIFDSRQITYQQLLAIYWSLIDPTDEYGQFDDRGESYKPVIFVTNNVQLSLAKKSKTDMINSQLFKKPIVVDIREVLKFWAAENYHQDFYKKNVSRYRAIKRSRKIFLKLLQTKKAMHRIFTIRE</sequence>
<dbReference type="EMBL" id="CP042383">
    <property type="protein sequence ID" value="QEA42303.1"/>
    <property type="molecule type" value="Genomic_DNA"/>
</dbReference>
<organism evidence="7 8">
    <name type="scientific">Leuconostoc pseudomesenteroides</name>
    <dbReference type="NCBI Taxonomy" id="33968"/>
    <lineage>
        <taxon>Bacteria</taxon>
        <taxon>Bacillati</taxon>
        <taxon>Bacillota</taxon>
        <taxon>Bacilli</taxon>
        <taxon>Lactobacillales</taxon>
        <taxon>Lactobacillaceae</taxon>
        <taxon>Leuconostoc</taxon>
    </lineage>
</organism>
<dbReference type="GO" id="GO:0033744">
    <property type="term" value="F:L-methionine:thioredoxin-disulfide S-oxidoreductase activity"/>
    <property type="evidence" value="ECO:0007669"/>
    <property type="project" value="RHEA"/>
</dbReference>
<dbReference type="HAMAP" id="MF_01401">
    <property type="entry name" value="MsrA"/>
    <property type="match status" value="1"/>
</dbReference>
<dbReference type="InterPro" id="IPR036509">
    <property type="entry name" value="Met_Sox_Rdtase_MsrA_sf"/>
</dbReference>
<dbReference type="KEGG" id="lpse:FGL85_07180"/>
<dbReference type="GO" id="GO:0008113">
    <property type="term" value="F:peptide-methionine (S)-S-oxide reductase activity"/>
    <property type="evidence" value="ECO:0007669"/>
    <property type="project" value="UniProtKB-UniRule"/>
</dbReference>
<evidence type="ECO:0000259" key="6">
    <source>
        <dbReference type="Pfam" id="PF01625"/>
    </source>
</evidence>
<comment type="function">
    <text evidence="5">Has an important function as a repair enzyme for proteins that have been inactivated by oxidation. Catalyzes the reversible oxidation-reduction of methionine sulfoxide in proteins to methionine.</text>
</comment>
<evidence type="ECO:0000256" key="5">
    <source>
        <dbReference type="HAMAP-Rule" id="MF_01401"/>
    </source>
</evidence>
<comment type="similarity">
    <text evidence="1 5">Belongs to the MsrA Met sulfoxide reductase family.</text>
</comment>
<dbReference type="PANTHER" id="PTHR43774:SF1">
    <property type="entry name" value="PEPTIDE METHIONINE SULFOXIDE REDUCTASE MSRA 2"/>
    <property type="match status" value="1"/>
</dbReference>
<evidence type="ECO:0000313" key="7">
    <source>
        <dbReference type="EMBL" id="QEA42303.1"/>
    </source>
</evidence>
<dbReference type="Pfam" id="PF01625">
    <property type="entry name" value="PMSR"/>
    <property type="match status" value="1"/>
</dbReference>
<dbReference type="GO" id="GO:0030153">
    <property type="term" value="P:bacteriocin immunity"/>
    <property type="evidence" value="ECO:0007669"/>
    <property type="project" value="InterPro"/>
</dbReference>
<evidence type="ECO:0000256" key="2">
    <source>
        <dbReference type="ARBA" id="ARBA00023002"/>
    </source>
</evidence>
<protein>
    <recommendedName>
        <fullName evidence="5">Peptide methionine sulfoxide reductase MsrA</fullName>
        <shortName evidence="5">Protein-methionine-S-oxide reductase</shortName>
        <ecNumber evidence="5">1.8.4.11</ecNumber>
    </recommendedName>
    <alternativeName>
        <fullName evidence="5">Peptide-methionine (S)-S-oxide reductase</fullName>
        <shortName evidence="5">Peptide Met(O) reductase</shortName>
    </alternativeName>
</protein>
<feature type="domain" description="Peptide methionine sulphoxide reductase MsrA" evidence="6">
    <location>
        <begin position="99"/>
        <end position="249"/>
    </location>
</feature>
<gene>
    <name evidence="5 7" type="primary">msrA</name>
    <name evidence="7" type="ORF">FGL85_07180</name>
</gene>
<comment type="catalytic activity">
    <reaction evidence="4 5">
        <text>[thioredoxin]-disulfide + L-methionine + H2O = L-methionine (S)-S-oxide + [thioredoxin]-dithiol</text>
        <dbReference type="Rhea" id="RHEA:19993"/>
        <dbReference type="Rhea" id="RHEA-COMP:10698"/>
        <dbReference type="Rhea" id="RHEA-COMP:10700"/>
        <dbReference type="ChEBI" id="CHEBI:15377"/>
        <dbReference type="ChEBI" id="CHEBI:29950"/>
        <dbReference type="ChEBI" id="CHEBI:50058"/>
        <dbReference type="ChEBI" id="CHEBI:57844"/>
        <dbReference type="ChEBI" id="CHEBI:58772"/>
        <dbReference type="EC" id="1.8.4.11"/>
    </reaction>
</comment>
<dbReference type="NCBIfam" id="TIGR00401">
    <property type="entry name" value="msrA"/>
    <property type="match status" value="1"/>
</dbReference>
<feature type="active site" evidence="5">
    <location>
        <position position="105"/>
    </location>
</feature>
<dbReference type="Proteomes" id="UP000321296">
    <property type="component" value="Chromosome"/>
</dbReference>
<dbReference type="RefSeq" id="WP_147651454.1">
    <property type="nucleotide sequence ID" value="NZ_CP042383.1"/>
</dbReference>
<dbReference type="InterPro" id="IPR002569">
    <property type="entry name" value="Met_Sox_Rdtase_MsrA_dom"/>
</dbReference>
<dbReference type="SUPFAM" id="SSF55068">
    <property type="entry name" value="Peptide methionine sulfoxide reductase"/>
    <property type="match status" value="1"/>
</dbReference>